<keyword evidence="2" id="KW-1185">Reference proteome</keyword>
<reference evidence="1 2" key="1">
    <citation type="journal article" date="2023" name="J. Hered.">
        <title>Chromosome-level genome of the wood stork (Mycteria americana) provides insight into avian chromosome evolution.</title>
        <authorList>
            <person name="Flamio R. Jr."/>
            <person name="Ramstad K.M."/>
        </authorList>
    </citation>
    <scope>NUCLEOTIDE SEQUENCE [LARGE SCALE GENOMIC DNA]</scope>
    <source>
        <strain evidence="1">JAX WOST 10</strain>
    </source>
</reference>
<dbReference type="PANTHER" id="PTHR33332">
    <property type="entry name" value="REVERSE TRANSCRIPTASE DOMAIN-CONTAINING PROTEIN"/>
    <property type="match status" value="1"/>
</dbReference>
<dbReference type="Proteomes" id="UP001333110">
    <property type="component" value="Unassembled WGS sequence"/>
</dbReference>
<name>A0AAN7SC91_MYCAM</name>
<evidence type="ECO:0000313" key="2">
    <source>
        <dbReference type="Proteomes" id="UP001333110"/>
    </source>
</evidence>
<accession>A0AAN7SC91</accession>
<evidence type="ECO:0000313" key="1">
    <source>
        <dbReference type="EMBL" id="KAK4824268.1"/>
    </source>
</evidence>
<evidence type="ECO:0008006" key="3">
    <source>
        <dbReference type="Google" id="ProtNLM"/>
    </source>
</evidence>
<comment type="caution">
    <text evidence="1">The sequence shown here is derived from an EMBL/GenBank/DDBJ whole genome shotgun (WGS) entry which is preliminary data.</text>
</comment>
<gene>
    <name evidence="1" type="ORF">QYF61_012828</name>
</gene>
<proteinExistence type="predicted"/>
<protein>
    <recommendedName>
        <fullName evidence="3">Reverse transcriptase domain-containing protein</fullName>
    </recommendedName>
</protein>
<sequence>MKGNKKGFYSSKKTTWAHCRMTKNMEKARELTAFFILVFSECTLSNVADNTKLEGVADMTDGCTATQRDPGMLEKWAKRNLMKFKGKCEEEDMGNYRLITLTSILEKVVEQVLLEVISEHMWDKKMTGNNQHGFMTQGKLRLTNLIAFCDRMTGSADNQRAVDVIFFGFSKAFDMFCYHIYTQPEKHGLSKWTRKGVKNGLD</sequence>
<dbReference type="EMBL" id="JAUNZN010000003">
    <property type="protein sequence ID" value="KAK4824268.1"/>
    <property type="molecule type" value="Genomic_DNA"/>
</dbReference>
<organism evidence="1 2">
    <name type="scientific">Mycteria americana</name>
    <name type="common">Wood stork</name>
    <dbReference type="NCBI Taxonomy" id="33587"/>
    <lineage>
        <taxon>Eukaryota</taxon>
        <taxon>Metazoa</taxon>
        <taxon>Chordata</taxon>
        <taxon>Craniata</taxon>
        <taxon>Vertebrata</taxon>
        <taxon>Euteleostomi</taxon>
        <taxon>Archelosauria</taxon>
        <taxon>Archosauria</taxon>
        <taxon>Dinosauria</taxon>
        <taxon>Saurischia</taxon>
        <taxon>Theropoda</taxon>
        <taxon>Coelurosauria</taxon>
        <taxon>Aves</taxon>
        <taxon>Neognathae</taxon>
        <taxon>Neoaves</taxon>
        <taxon>Aequornithes</taxon>
        <taxon>Ciconiiformes</taxon>
        <taxon>Ciconiidae</taxon>
        <taxon>Mycteria</taxon>
    </lineage>
</organism>
<dbReference type="AlphaFoldDB" id="A0AAN7SC91"/>